<evidence type="ECO:0000313" key="2">
    <source>
        <dbReference type="Proteomes" id="UP001374584"/>
    </source>
</evidence>
<gene>
    <name evidence="1" type="ORF">VNO80_15347</name>
</gene>
<dbReference type="AlphaFoldDB" id="A0AAN9MLH8"/>
<protein>
    <submittedName>
        <fullName evidence="1">Uncharacterized protein</fullName>
    </submittedName>
</protein>
<proteinExistence type="predicted"/>
<dbReference type="EMBL" id="JAYMYR010000006">
    <property type="protein sequence ID" value="KAK7356081.1"/>
    <property type="molecule type" value="Genomic_DNA"/>
</dbReference>
<name>A0AAN9MLH8_PHACN</name>
<organism evidence="1 2">
    <name type="scientific">Phaseolus coccineus</name>
    <name type="common">Scarlet runner bean</name>
    <name type="synonym">Phaseolus multiflorus</name>
    <dbReference type="NCBI Taxonomy" id="3886"/>
    <lineage>
        <taxon>Eukaryota</taxon>
        <taxon>Viridiplantae</taxon>
        <taxon>Streptophyta</taxon>
        <taxon>Embryophyta</taxon>
        <taxon>Tracheophyta</taxon>
        <taxon>Spermatophyta</taxon>
        <taxon>Magnoliopsida</taxon>
        <taxon>eudicotyledons</taxon>
        <taxon>Gunneridae</taxon>
        <taxon>Pentapetalae</taxon>
        <taxon>rosids</taxon>
        <taxon>fabids</taxon>
        <taxon>Fabales</taxon>
        <taxon>Fabaceae</taxon>
        <taxon>Papilionoideae</taxon>
        <taxon>50 kb inversion clade</taxon>
        <taxon>NPAAA clade</taxon>
        <taxon>indigoferoid/millettioid clade</taxon>
        <taxon>Phaseoleae</taxon>
        <taxon>Phaseolus</taxon>
    </lineage>
</organism>
<keyword evidence="2" id="KW-1185">Reference proteome</keyword>
<accession>A0AAN9MLH8</accession>
<sequence length="84" mass="9630">MKERNCYRRWGRRSVPPEALPFFFSSASEQCVFSPPSLVSVLNHRSPCSTFTLQLFPPFLCPFSGSGVRKRRGLRQLHSEPDQS</sequence>
<dbReference type="Proteomes" id="UP001374584">
    <property type="component" value="Unassembled WGS sequence"/>
</dbReference>
<evidence type="ECO:0000313" key="1">
    <source>
        <dbReference type="EMBL" id="KAK7356081.1"/>
    </source>
</evidence>
<comment type="caution">
    <text evidence="1">The sequence shown here is derived from an EMBL/GenBank/DDBJ whole genome shotgun (WGS) entry which is preliminary data.</text>
</comment>
<reference evidence="1 2" key="1">
    <citation type="submission" date="2024-01" db="EMBL/GenBank/DDBJ databases">
        <title>The genomes of 5 underutilized Papilionoideae crops provide insights into root nodulation and disease resistanc.</title>
        <authorList>
            <person name="Jiang F."/>
        </authorList>
    </citation>
    <scope>NUCLEOTIDE SEQUENCE [LARGE SCALE GENOMIC DNA]</scope>
    <source>
        <strain evidence="1">JINMINGXINNONG_FW02</strain>
        <tissue evidence="1">Leaves</tissue>
    </source>
</reference>